<protein>
    <submittedName>
        <fullName evidence="2">Unplaced genomic scaffold SPHSTscaffold_54, whole genome shotgun sequence</fullName>
    </submittedName>
</protein>
<gene>
    <name evidence="2" type="ORF">M422DRAFT_254370</name>
</gene>
<evidence type="ECO:0000313" key="3">
    <source>
        <dbReference type="Proteomes" id="UP000054279"/>
    </source>
</evidence>
<sequence>MHQDTHDSIKRAPIVPLITKSFHGGVTSPSPTSSSVLLPDSLEDIDVHGHRGLPYKKRTELETPRTFWVSLLHKLDATAQKVVNKINPVKPAVKFFDNFQGNQKLDLKKAEHHCRVDYGPPEGGAMKLNRWSSNPVLRTVEPHNAMHIGADDHIERIDSSPDTTPQQSVSSSDRIGANWIE</sequence>
<accession>A0A0C9V6H8</accession>
<name>A0A0C9V6H8_SPHS4</name>
<dbReference type="EMBL" id="KN837129">
    <property type="protein sequence ID" value="KIJ42589.1"/>
    <property type="molecule type" value="Genomic_DNA"/>
</dbReference>
<dbReference type="HOGENOM" id="CLU_1489912_0_0_1"/>
<evidence type="ECO:0000256" key="1">
    <source>
        <dbReference type="SAM" id="MobiDB-lite"/>
    </source>
</evidence>
<organism evidence="2 3">
    <name type="scientific">Sphaerobolus stellatus (strain SS14)</name>
    <dbReference type="NCBI Taxonomy" id="990650"/>
    <lineage>
        <taxon>Eukaryota</taxon>
        <taxon>Fungi</taxon>
        <taxon>Dikarya</taxon>
        <taxon>Basidiomycota</taxon>
        <taxon>Agaricomycotina</taxon>
        <taxon>Agaricomycetes</taxon>
        <taxon>Phallomycetidae</taxon>
        <taxon>Geastrales</taxon>
        <taxon>Sphaerobolaceae</taxon>
        <taxon>Sphaerobolus</taxon>
    </lineage>
</organism>
<dbReference type="AlphaFoldDB" id="A0A0C9V6H8"/>
<proteinExistence type="predicted"/>
<dbReference type="Proteomes" id="UP000054279">
    <property type="component" value="Unassembled WGS sequence"/>
</dbReference>
<feature type="compositionally biased region" description="Polar residues" evidence="1">
    <location>
        <begin position="160"/>
        <end position="173"/>
    </location>
</feature>
<reference evidence="2 3" key="1">
    <citation type="submission" date="2014-06" db="EMBL/GenBank/DDBJ databases">
        <title>Evolutionary Origins and Diversification of the Mycorrhizal Mutualists.</title>
        <authorList>
            <consortium name="DOE Joint Genome Institute"/>
            <consortium name="Mycorrhizal Genomics Consortium"/>
            <person name="Kohler A."/>
            <person name="Kuo A."/>
            <person name="Nagy L.G."/>
            <person name="Floudas D."/>
            <person name="Copeland A."/>
            <person name="Barry K.W."/>
            <person name="Cichocki N."/>
            <person name="Veneault-Fourrey C."/>
            <person name="LaButti K."/>
            <person name="Lindquist E.A."/>
            <person name="Lipzen A."/>
            <person name="Lundell T."/>
            <person name="Morin E."/>
            <person name="Murat C."/>
            <person name="Riley R."/>
            <person name="Ohm R."/>
            <person name="Sun H."/>
            <person name="Tunlid A."/>
            <person name="Henrissat B."/>
            <person name="Grigoriev I.V."/>
            <person name="Hibbett D.S."/>
            <person name="Martin F."/>
        </authorList>
    </citation>
    <scope>NUCLEOTIDE SEQUENCE [LARGE SCALE GENOMIC DNA]</scope>
    <source>
        <strain evidence="2 3">SS14</strain>
    </source>
</reference>
<feature type="region of interest" description="Disordered" evidence="1">
    <location>
        <begin position="155"/>
        <end position="181"/>
    </location>
</feature>
<keyword evidence="3" id="KW-1185">Reference proteome</keyword>
<evidence type="ECO:0000313" key="2">
    <source>
        <dbReference type="EMBL" id="KIJ42589.1"/>
    </source>
</evidence>